<comment type="caution">
    <text evidence="1">The sequence shown here is derived from an EMBL/GenBank/DDBJ whole genome shotgun (WGS) entry which is preliminary data.</text>
</comment>
<proteinExistence type="predicted"/>
<reference evidence="2" key="1">
    <citation type="journal article" date="2022" name="Mol. Ecol. Resour.">
        <title>The genomes of chicory, endive, great burdock and yacon provide insights into Asteraceae palaeo-polyploidization history and plant inulin production.</title>
        <authorList>
            <person name="Fan W."/>
            <person name="Wang S."/>
            <person name="Wang H."/>
            <person name="Wang A."/>
            <person name="Jiang F."/>
            <person name="Liu H."/>
            <person name="Zhao H."/>
            <person name="Xu D."/>
            <person name="Zhang Y."/>
        </authorList>
    </citation>
    <scope>NUCLEOTIDE SEQUENCE [LARGE SCALE GENOMIC DNA]</scope>
    <source>
        <strain evidence="2">cv. Niubang</strain>
    </source>
</reference>
<evidence type="ECO:0000313" key="1">
    <source>
        <dbReference type="EMBL" id="KAI3747069.1"/>
    </source>
</evidence>
<reference evidence="1 2" key="2">
    <citation type="journal article" date="2022" name="Mol. Ecol. Resour.">
        <title>The genomes of chicory, endive, great burdock and yacon provide insights into Asteraceae paleo-polyploidization history and plant inulin production.</title>
        <authorList>
            <person name="Fan W."/>
            <person name="Wang S."/>
            <person name="Wang H."/>
            <person name="Wang A."/>
            <person name="Jiang F."/>
            <person name="Liu H."/>
            <person name="Zhao H."/>
            <person name="Xu D."/>
            <person name="Zhang Y."/>
        </authorList>
    </citation>
    <scope>NUCLEOTIDE SEQUENCE [LARGE SCALE GENOMIC DNA]</scope>
    <source>
        <strain evidence="2">cv. Niubang</strain>
    </source>
</reference>
<keyword evidence="2" id="KW-1185">Reference proteome</keyword>
<organism evidence="1 2">
    <name type="scientific">Arctium lappa</name>
    <name type="common">Greater burdock</name>
    <name type="synonym">Lappa major</name>
    <dbReference type="NCBI Taxonomy" id="4217"/>
    <lineage>
        <taxon>Eukaryota</taxon>
        <taxon>Viridiplantae</taxon>
        <taxon>Streptophyta</taxon>
        <taxon>Embryophyta</taxon>
        <taxon>Tracheophyta</taxon>
        <taxon>Spermatophyta</taxon>
        <taxon>Magnoliopsida</taxon>
        <taxon>eudicotyledons</taxon>
        <taxon>Gunneridae</taxon>
        <taxon>Pentapetalae</taxon>
        <taxon>asterids</taxon>
        <taxon>campanulids</taxon>
        <taxon>Asterales</taxon>
        <taxon>Asteraceae</taxon>
        <taxon>Carduoideae</taxon>
        <taxon>Cardueae</taxon>
        <taxon>Arctiinae</taxon>
        <taxon>Arctium</taxon>
    </lineage>
</organism>
<protein>
    <submittedName>
        <fullName evidence="1">Uncharacterized protein</fullName>
    </submittedName>
</protein>
<accession>A0ACB9DK74</accession>
<dbReference type="Proteomes" id="UP001055879">
    <property type="component" value="Linkage Group LG03"/>
</dbReference>
<dbReference type="EMBL" id="CM042049">
    <property type="protein sequence ID" value="KAI3747069.1"/>
    <property type="molecule type" value="Genomic_DNA"/>
</dbReference>
<gene>
    <name evidence="1" type="ORF">L6452_09512</name>
</gene>
<evidence type="ECO:0000313" key="2">
    <source>
        <dbReference type="Proteomes" id="UP001055879"/>
    </source>
</evidence>
<sequence length="350" mass="39185">MPLFANRPCSNHYKRVICKLFLSAGNNSNPISVIVMPMNSVYYKEQDDGSSSNPMGSVPWWSGFVTRSSLEESIRLKQSSMENQTSYGRQPSDHDADQVTQFNIFTGDCKNPSNGSKPAKVQTTFSIQSDQTNHLSLVEQGSGQPAMLCGEYPYGDQYYRVFSTYGPQIKGRIMLPLNLSSDDGPIFVNAKQYHGIIRRRRSRAKSEMAKKVLKNRKPYLHLSRHLHAMRRPRGNGGRFLNTKKMDDCKDENMDSRREENDPGSPNCTVMLSADSNLIFPRASNGNRSHVPRSEVTSAFSMGDLKHFQIGNLSVVSLSDMMRSGNTKHGFAMPDKWAAATSCGSRCNFIV</sequence>
<name>A0ACB9DK74_ARCLA</name>